<protein>
    <submittedName>
        <fullName evidence="1">Uncharacterized protein</fullName>
    </submittedName>
</protein>
<name>A0A2D3WEY5_9BACT</name>
<evidence type="ECO:0000313" key="2">
    <source>
        <dbReference type="Proteomes" id="UP000228859"/>
    </source>
</evidence>
<dbReference type="EMBL" id="DLUI01000081">
    <property type="protein sequence ID" value="DAB38465.1"/>
    <property type="molecule type" value="Genomic_DNA"/>
</dbReference>
<dbReference type="RefSeq" id="WP_303662978.1">
    <property type="nucleotide sequence ID" value="NZ_DLUI01000081.1"/>
</dbReference>
<sequence length="157" mass="17633">MITSLLHPSPHTKIMVVTSHLDSMTEQLGAFLAPYEGLIDVSLFPGDHQNLTSFHKTFTIKDYKSPAGGIPRDYAAVIVQDVLHLHESPHKFLELLYRTLLNASEIIILQKNGSMSFPEVESLLDQVEFRAINAITDFIEGYDVIVAKKMHMWGKGL</sequence>
<comment type="caution">
    <text evidence="1">The sequence shown here is derived from an EMBL/GenBank/DDBJ whole genome shotgun (WGS) entry which is preliminary data.</text>
</comment>
<dbReference type="Proteomes" id="UP000228859">
    <property type="component" value="Unassembled WGS sequence"/>
</dbReference>
<reference evidence="1 2" key="1">
    <citation type="journal article" date="2017" name="Front. Microbiol.">
        <title>Comparative Genomic Analysis of the Class Epsilonproteobacteria and Proposed Reclassification to Epsilonbacteraeota (phyl. nov.).</title>
        <authorList>
            <person name="Waite D.W."/>
            <person name="Vanwonterghem I."/>
            <person name="Rinke C."/>
            <person name="Parks D.H."/>
            <person name="Zhang Y."/>
            <person name="Takai K."/>
            <person name="Sievert S.M."/>
            <person name="Simon J."/>
            <person name="Campbell B.J."/>
            <person name="Hanson T.E."/>
            <person name="Woyke T."/>
            <person name="Klotz M.G."/>
            <person name="Hugenholtz P."/>
        </authorList>
    </citation>
    <scope>NUCLEOTIDE SEQUENCE [LARGE SCALE GENOMIC DNA]</scope>
    <source>
        <strain evidence="1">UBA12443</strain>
    </source>
</reference>
<evidence type="ECO:0000313" key="1">
    <source>
        <dbReference type="EMBL" id="DAB38465.1"/>
    </source>
</evidence>
<accession>A0A2D3WEY5</accession>
<proteinExistence type="predicted"/>
<dbReference type="AlphaFoldDB" id="A0A2D3WEY5"/>
<organism evidence="1 2">
    <name type="scientific">Sulfuricurvum kujiense</name>
    <dbReference type="NCBI Taxonomy" id="148813"/>
    <lineage>
        <taxon>Bacteria</taxon>
        <taxon>Pseudomonadati</taxon>
        <taxon>Campylobacterota</taxon>
        <taxon>Epsilonproteobacteria</taxon>
        <taxon>Campylobacterales</taxon>
        <taxon>Sulfurimonadaceae</taxon>
        <taxon>Sulfuricurvum</taxon>
    </lineage>
</organism>
<gene>
    <name evidence="1" type="ORF">CFH83_05855</name>
</gene>